<dbReference type="GO" id="GO:0033314">
    <property type="term" value="P:mitotic DNA replication checkpoint signaling"/>
    <property type="evidence" value="ECO:0007669"/>
    <property type="project" value="InterPro"/>
</dbReference>
<reference evidence="4 5" key="1">
    <citation type="submission" date="2021-06" db="EMBL/GenBank/DDBJ databases">
        <title>Caerostris darwini draft genome.</title>
        <authorList>
            <person name="Kono N."/>
            <person name="Arakawa K."/>
        </authorList>
    </citation>
    <scope>NUCLEOTIDE SEQUENCE [LARGE SCALE GENOMIC DNA]</scope>
</reference>
<dbReference type="InterPro" id="IPR026153">
    <property type="entry name" value="Treslin"/>
</dbReference>
<evidence type="ECO:0000259" key="2">
    <source>
        <dbReference type="Pfam" id="PF21854"/>
    </source>
</evidence>
<dbReference type="Proteomes" id="UP001054837">
    <property type="component" value="Unassembled WGS sequence"/>
</dbReference>
<evidence type="ECO:0000313" key="4">
    <source>
        <dbReference type="EMBL" id="GIY01097.1"/>
    </source>
</evidence>
<sequence>MSSMQIVFLFDLNAFNDDRTKSNEELQAKLMCLRLACLRILTHYSNAIPNLKWGFKFFDSLGSLTQTMCNFSFINVSLENFETLENEICSRYHRHIAYQEALALSVQDQSIDEEISFGKEAPVRLLHLALTQILCEYHWNDSIDMFSPSIRKSIHKHGNKRNFLFLISKCASSSIEFQKYFGIEYSSVKASKLSKLLLSQSLQEQLLHKASISWIWLNTSESGSFLKNSLPDILTMIAESLRSLQCALVPLSVFSVPNYILKLENSFKKQESEISNLGISYNCLIPFSASVFQSFMYPFYLSRKEISVEAKLCFLENDLQVPIIVTKVPLHWNEKEYKLYHDRSLHQTTHTRYLNEKIVKLNIPNSWKKFTVHFTIARHVQLKPCNILLCMSNVSIKSSNYCWLQLLIKSLFLKNVNLFVVCESSCGLTFPGIFTSLSETSSVISILNPNACFINKTNPVFVMSKSPNDFNISDVKHSLEIESDNFKLNIDNSKKIFDDMNEKQNHLKPFQMESMETWFMPSSQIYKAVSEILDHLSCVSNVEAFHKKLQLSTLNKKSKEKKLTNISKEVTKPKVHENESDDLEDYNQTCKNISYDQLISLLNETYTITLNSNGSALHAAKKIVRIASSFFLKQSIIKYEENTKNFMSEYFYTNYRNLVEKYGADQNENAAIKAINECKLQAGLILEMELLFPSSEESNCVKSITSFLGIMSFYSGATSLVKFIQEDLLGSYGHKLCNLLVEIADELCISLNKDDDSSEGSNSEASPISMNENISSLSSSALSYKSSASSKSDGRKLIRKRSDISISNKKRQILLPHKSPKKKKTRHSFASENIPIRYSPRLATKKKKEKLSKSAENYPKNVRRNLFSRDKKPQTPRTNRFYSGSPFKKKKIITTPKSHHVLKTNFVPNTPSHKQNQSALQRRKSQIDVCSEIAESPTVSRNAKDKNKLRMLQELKEKSLPSTSYAQPGSGSKSMPNSSVTQYTPESKRRLSLKLFSKLLASPTARMGIKKCSKRLFDQVTPHSPTTPSKRIKHDEQYESTNKEKNQNISSEEKKSQ</sequence>
<feature type="domain" description="Treslin STD" evidence="3">
    <location>
        <begin position="597"/>
        <end position="747"/>
    </location>
</feature>
<feature type="compositionally biased region" description="Basic residues" evidence="1">
    <location>
        <begin position="808"/>
        <end position="827"/>
    </location>
</feature>
<evidence type="ECO:0008006" key="6">
    <source>
        <dbReference type="Google" id="ProtNLM"/>
    </source>
</evidence>
<dbReference type="GO" id="GO:0005634">
    <property type="term" value="C:nucleus"/>
    <property type="evidence" value="ECO:0007669"/>
    <property type="project" value="InterPro"/>
</dbReference>
<dbReference type="Pfam" id="PF21854">
    <property type="entry name" value="Treslin_N"/>
    <property type="match status" value="1"/>
</dbReference>
<feature type="region of interest" description="Disordered" evidence="1">
    <location>
        <begin position="955"/>
        <end position="987"/>
    </location>
</feature>
<gene>
    <name evidence="4" type="primary">AVEN_83149_1</name>
    <name evidence="4" type="ORF">CDAR_419671</name>
</gene>
<feature type="compositionally biased region" description="Polar residues" evidence="1">
    <location>
        <begin position="906"/>
        <end position="920"/>
    </location>
</feature>
<feature type="region of interest" description="Disordered" evidence="1">
    <location>
        <begin position="1013"/>
        <end position="1057"/>
    </location>
</feature>
<feature type="compositionally biased region" description="Polar residues" evidence="1">
    <location>
        <begin position="960"/>
        <end position="985"/>
    </location>
</feature>
<dbReference type="PANTHER" id="PTHR21556:SF2">
    <property type="entry name" value="TRESLIN"/>
    <property type="match status" value="1"/>
</dbReference>
<feature type="region of interest" description="Disordered" evidence="1">
    <location>
        <begin position="903"/>
        <end position="924"/>
    </location>
</feature>
<dbReference type="AlphaFoldDB" id="A0AAV4PYU3"/>
<proteinExistence type="predicted"/>
<dbReference type="Pfam" id="PF21855">
    <property type="entry name" value="Treslin_STD"/>
    <property type="match status" value="1"/>
</dbReference>
<dbReference type="GO" id="GO:0030174">
    <property type="term" value="P:regulation of DNA-templated DNA replication initiation"/>
    <property type="evidence" value="ECO:0007669"/>
    <property type="project" value="TreeGrafter"/>
</dbReference>
<keyword evidence="5" id="KW-1185">Reference proteome</keyword>
<dbReference type="GO" id="GO:0003682">
    <property type="term" value="F:chromatin binding"/>
    <property type="evidence" value="ECO:0007669"/>
    <property type="project" value="TreeGrafter"/>
</dbReference>
<feature type="region of interest" description="Disordered" evidence="1">
    <location>
        <begin position="808"/>
        <end position="836"/>
    </location>
</feature>
<evidence type="ECO:0000313" key="5">
    <source>
        <dbReference type="Proteomes" id="UP001054837"/>
    </source>
</evidence>
<dbReference type="GO" id="GO:0010212">
    <property type="term" value="P:response to ionizing radiation"/>
    <property type="evidence" value="ECO:0007669"/>
    <property type="project" value="InterPro"/>
</dbReference>
<dbReference type="PANTHER" id="PTHR21556">
    <property type="entry name" value="TRESLIN"/>
    <property type="match status" value="1"/>
</dbReference>
<comment type="caution">
    <text evidence="4">The sequence shown here is derived from an EMBL/GenBank/DDBJ whole genome shotgun (WGS) entry which is preliminary data.</text>
</comment>
<protein>
    <recommendedName>
        <fullName evidence="6">Treslin</fullName>
    </recommendedName>
</protein>
<feature type="compositionally biased region" description="Basic and acidic residues" evidence="1">
    <location>
        <begin position="1033"/>
        <end position="1057"/>
    </location>
</feature>
<dbReference type="GO" id="GO:0006260">
    <property type="term" value="P:DNA replication"/>
    <property type="evidence" value="ECO:0007669"/>
    <property type="project" value="InterPro"/>
</dbReference>
<accession>A0AAV4PYU3</accession>
<evidence type="ECO:0000256" key="1">
    <source>
        <dbReference type="SAM" id="MobiDB-lite"/>
    </source>
</evidence>
<dbReference type="GO" id="GO:0007095">
    <property type="term" value="P:mitotic G2 DNA damage checkpoint signaling"/>
    <property type="evidence" value="ECO:0007669"/>
    <property type="project" value="TreeGrafter"/>
</dbReference>
<dbReference type="InterPro" id="IPR053920">
    <property type="entry name" value="Treslin_STD"/>
</dbReference>
<feature type="domain" description="Treslin N-terminal" evidence="2">
    <location>
        <begin position="31"/>
        <end position="207"/>
    </location>
</feature>
<name>A0AAV4PYU3_9ARAC</name>
<evidence type="ECO:0000259" key="3">
    <source>
        <dbReference type="Pfam" id="PF21855"/>
    </source>
</evidence>
<dbReference type="EMBL" id="BPLQ01003521">
    <property type="protein sequence ID" value="GIY01097.1"/>
    <property type="molecule type" value="Genomic_DNA"/>
</dbReference>
<organism evidence="4 5">
    <name type="scientific">Caerostris darwini</name>
    <dbReference type="NCBI Taxonomy" id="1538125"/>
    <lineage>
        <taxon>Eukaryota</taxon>
        <taxon>Metazoa</taxon>
        <taxon>Ecdysozoa</taxon>
        <taxon>Arthropoda</taxon>
        <taxon>Chelicerata</taxon>
        <taxon>Arachnida</taxon>
        <taxon>Araneae</taxon>
        <taxon>Araneomorphae</taxon>
        <taxon>Entelegynae</taxon>
        <taxon>Araneoidea</taxon>
        <taxon>Araneidae</taxon>
        <taxon>Caerostris</taxon>
    </lineage>
</organism>
<dbReference type="InterPro" id="IPR053919">
    <property type="entry name" value="Treslin_N"/>
</dbReference>